<keyword evidence="5" id="KW-0687">Ribonucleoprotein</keyword>
<accession>D3PGB3</accession>
<dbReference type="PANTHER" id="PTHR46551">
    <property type="entry name" value="SAP DOMAIN-CONTAINING RIBONUCLEOPROTEIN"/>
    <property type="match status" value="1"/>
</dbReference>
<evidence type="ECO:0000259" key="4">
    <source>
        <dbReference type="PROSITE" id="PS50800"/>
    </source>
</evidence>
<dbReference type="OrthoDB" id="5837849at2759"/>
<dbReference type="SUPFAM" id="SSF68906">
    <property type="entry name" value="SAP domain"/>
    <property type="match status" value="1"/>
</dbReference>
<dbReference type="InterPro" id="IPR003034">
    <property type="entry name" value="SAP_dom"/>
</dbReference>
<comment type="similarity">
    <text evidence="2">Belongs to the SAP domain-containing ribonucleoprotein family.</text>
</comment>
<name>D3PGB3_LEPSM</name>
<evidence type="ECO:0000256" key="1">
    <source>
        <dbReference type="ARBA" id="ARBA00022553"/>
    </source>
</evidence>
<protein>
    <submittedName>
        <fullName evidence="5">SAP domain-containing ribonucleoprotein</fullName>
    </submittedName>
</protein>
<dbReference type="InterPro" id="IPR036361">
    <property type="entry name" value="SAP_dom_sf"/>
</dbReference>
<feature type="compositionally biased region" description="Basic and acidic residues" evidence="3">
    <location>
        <begin position="61"/>
        <end position="76"/>
    </location>
</feature>
<dbReference type="InterPro" id="IPR052240">
    <property type="entry name" value="SAP_domain_ribonucleoprotein"/>
</dbReference>
<sequence length="264" mass="29654">MSEFEGEVDISSMKVADLKKELKKRGLSMEGKKQELIERLLLDDSRNKSGGEEFLGDEEADKLLKEEDETHEKSALDEEEEETLNSEPPKKKVAINRDITIPTQLGVTSTQEEDNQKESTSASPTDHTKMNDEDKSNARKERFGIETPSSTDDQKSVRAARFGIEEASTPVDMDKLKQRSERFGQVDSSAIKKMEDAERIKKRQERFGVVTAEFPVKKISTGVIDHANDEKLKKRAERFGAAPGSSDVDEKKKLRSMRFGVAAS</sequence>
<reference evidence="5" key="1">
    <citation type="submission" date="2010-03" db="EMBL/GenBank/DDBJ databases">
        <title>Lepeophtheirus salmonis ESTs and full-length cDNAs.</title>
        <authorList>
            <person name="Yasuike M."/>
            <person name="von Schalburg K."/>
            <person name="Cooper G."/>
            <person name="Leong J."/>
            <person name="Jones S.R.M."/>
            <person name="Koop B.F."/>
        </authorList>
    </citation>
    <scope>NUCLEOTIDE SEQUENCE</scope>
    <source>
        <tissue evidence="5">Whole</tissue>
    </source>
</reference>
<keyword evidence="1" id="KW-0597">Phosphoprotein</keyword>
<feature type="compositionally biased region" description="Basic and acidic residues" evidence="3">
    <location>
        <begin position="41"/>
        <end position="51"/>
    </location>
</feature>
<dbReference type="GO" id="GO:1990904">
    <property type="term" value="C:ribonucleoprotein complex"/>
    <property type="evidence" value="ECO:0007669"/>
    <property type="project" value="UniProtKB-KW"/>
</dbReference>
<feature type="compositionally biased region" description="Polar residues" evidence="3">
    <location>
        <begin position="101"/>
        <end position="110"/>
    </location>
</feature>
<feature type="region of interest" description="Disordered" evidence="3">
    <location>
        <begin position="41"/>
        <end position="182"/>
    </location>
</feature>
<feature type="domain" description="SAP" evidence="4">
    <location>
        <begin position="10"/>
        <end position="44"/>
    </location>
</feature>
<dbReference type="PANTHER" id="PTHR46551:SF1">
    <property type="entry name" value="SAP DOMAIN-CONTAINING RIBONUCLEOPROTEIN"/>
    <property type="match status" value="1"/>
</dbReference>
<dbReference type="Pfam" id="PF02037">
    <property type="entry name" value="SAP"/>
    <property type="match status" value="1"/>
</dbReference>
<evidence type="ECO:0000256" key="2">
    <source>
        <dbReference type="ARBA" id="ARBA00046328"/>
    </source>
</evidence>
<dbReference type="GO" id="GO:0016973">
    <property type="term" value="P:poly(A)+ mRNA export from nucleus"/>
    <property type="evidence" value="ECO:0007669"/>
    <property type="project" value="TreeGrafter"/>
</dbReference>
<dbReference type="PROSITE" id="PS50800">
    <property type="entry name" value="SAP"/>
    <property type="match status" value="1"/>
</dbReference>
<feature type="compositionally biased region" description="Basic and acidic residues" evidence="3">
    <location>
        <begin position="126"/>
        <end position="144"/>
    </location>
</feature>
<dbReference type="EMBL" id="BT120669">
    <property type="protein sequence ID" value="ADD24309.1"/>
    <property type="molecule type" value="mRNA"/>
</dbReference>
<evidence type="ECO:0000256" key="3">
    <source>
        <dbReference type="SAM" id="MobiDB-lite"/>
    </source>
</evidence>
<evidence type="ECO:0000313" key="5">
    <source>
        <dbReference type="EMBL" id="ADD24309.1"/>
    </source>
</evidence>
<dbReference type="AlphaFoldDB" id="D3PGB3"/>
<feature type="compositionally biased region" description="Basic and acidic residues" evidence="3">
    <location>
        <begin position="172"/>
        <end position="182"/>
    </location>
</feature>
<dbReference type="GO" id="GO:0005634">
    <property type="term" value="C:nucleus"/>
    <property type="evidence" value="ECO:0007669"/>
    <property type="project" value="TreeGrafter"/>
</dbReference>
<dbReference type="Gene3D" id="1.10.720.30">
    <property type="entry name" value="SAP domain"/>
    <property type="match status" value="1"/>
</dbReference>
<organism evidence="5">
    <name type="scientific">Lepeophtheirus salmonis</name>
    <name type="common">Salmon louse</name>
    <name type="synonym">Caligus salmonis</name>
    <dbReference type="NCBI Taxonomy" id="72036"/>
    <lineage>
        <taxon>Eukaryota</taxon>
        <taxon>Metazoa</taxon>
        <taxon>Ecdysozoa</taxon>
        <taxon>Arthropoda</taxon>
        <taxon>Crustacea</taxon>
        <taxon>Multicrustacea</taxon>
        <taxon>Hexanauplia</taxon>
        <taxon>Copepoda</taxon>
        <taxon>Siphonostomatoida</taxon>
        <taxon>Caligidae</taxon>
        <taxon>Lepeophtheirus</taxon>
    </lineage>
</organism>
<dbReference type="SMART" id="SM00513">
    <property type="entry name" value="SAP"/>
    <property type="match status" value="1"/>
</dbReference>
<proteinExistence type="evidence at transcript level"/>
<gene>
    <name evidence="5" type="primary">SARNP</name>
</gene>